<feature type="domain" description="Ketopantoate reductase N-terminal" evidence="1">
    <location>
        <begin position="4"/>
        <end position="137"/>
    </location>
</feature>
<dbReference type="Gene3D" id="1.10.1040.10">
    <property type="entry name" value="N-(1-d-carboxylethyl)-l-norvaline Dehydrogenase, domain 2"/>
    <property type="match status" value="1"/>
</dbReference>
<dbReference type="Pfam" id="PF02558">
    <property type="entry name" value="ApbA"/>
    <property type="match status" value="1"/>
</dbReference>
<dbReference type="Gene3D" id="3.40.50.720">
    <property type="entry name" value="NAD(P)-binding Rossmann-like Domain"/>
    <property type="match status" value="1"/>
</dbReference>
<organism evidence="3 4">
    <name type="scientific">Pseudonocardia zijingensis</name>
    <dbReference type="NCBI Taxonomy" id="153376"/>
    <lineage>
        <taxon>Bacteria</taxon>
        <taxon>Bacillati</taxon>
        <taxon>Actinomycetota</taxon>
        <taxon>Actinomycetes</taxon>
        <taxon>Pseudonocardiales</taxon>
        <taxon>Pseudonocardiaceae</taxon>
        <taxon>Pseudonocardia</taxon>
    </lineage>
</organism>
<dbReference type="Pfam" id="PF08546">
    <property type="entry name" value="ApbA_C"/>
    <property type="match status" value="1"/>
</dbReference>
<feature type="domain" description="Ketopantoate reductase C-terminal" evidence="2">
    <location>
        <begin position="180"/>
        <end position="299"/>
    </location>
</feature>
<dbReference type="Proteomes" id="UP001499967">
    <property type="component" value="Unassembled WGS sequence"/>
</dbReference>
<dbReference type="InterPro" id="IPR051402">
    <property type="entry name" value="KPR-Related"/>
</dbReference>
<dbReference type="InterPro" id="IPR013752">
    <property type="entry name" value="KPA_reductase"/>
</dbReference>
<sequence length="321" mass="33373">MRYVVIGAGAIGGTIGGRLAEAGSEVVLVARGAHLAALRESGLRLDDPERSRTLRLPAAGGVDEVDWRPGDVALLCTKTQDTEALLDALRAVAPDVPVVCAQNGVANERFAAARFAQVQAMCVMLPAEHLTPGRVVAYSAPVPGGLDVGRYPDGVDELSERIAADLAAAGFSSLADPVVMQAKYRKLLLNLANAAEAACGPQSPGLAELAAAAREEGERCLAAAGIAVLSVEQERARRNGLINERPVDGASRGGGSTWQSLRRATGSVEAAYLNGEIVDLGRRHGVPTPVNSLLLETVTRMADGAEPPGIRDARELLVAAR</sequence>
<comment type="caution">
    <text evidence="3">The sequence shown here is derived from an EMBL/GenBank/DDBJ whole genome shotgun (WGS) entry which is preliminary data.</text>
</comment>
<dbReference type="SUPFAM" id="SSF51735">
    <property type="entry name" value="NAD(P)-binding Rossmann-fold domains"/>
    <property type="match status" value="1"/>
</dbReference>
<dbReference type="EMBL" id="BAAAHP010000252">
    <property type="protein sequence ID" value="GAA0903518.1"/>
    <property type="molecule type" value="Genomic_DNA"/>
</dbReference>
<evidence type="ECO:0000259" key="2">
    <source>
        <dbReference type="Pfam" id="PF08546"/>
    </source>
</evidence>
<evidence type="ECO:0000313" key="4">
    <source>
        <dbReference type="Proteomes" id="UP001499967"/>
    </source>
</evidence>
<keyword evidence="4" id="KW-1185">Reference proteome</keyword>
<dbReference type="InterPro" id="IPR013332">
    <property type="entry name" value="KPR_N"/>
</dbReference>
<reference evidence="3 4" key="1">
    <citation type="journal article" date="2019" name="Int. J. Syst. Evol. Microbiol.">
        <title>The Global Catalogue of Microorganisms (GCM) 10K type strain sequencing project: providing services to taxonomists for standard genome sequencing and annotation.</title>
        <authorList>
            <consortium name="The Broad Institute Genomics Platform"/>
            <consortium name="The Broad Institute Genome Sequencing Center for Infectious Disease"/>
            <person name="Wu L."/>
            <person name="Ma J."/>
        </authorList>
    </citation>
    <scope>NUCLEOTIDE SEQUENCE [LARGE SCALE GENOMIC DNA]</scope>
    <source>
        <strain evidence="3 4">JCM 11117</strain>
    </source>
</reference>
<dbReference type="InterPro" id="IPR036291">
    <property type="entry name" value="NAD(P)-bd_dom_sf"/>
</dbReference>
<evidence type="ECO:0000259" key="1">
    <source>
        <dbReference type="Pfam" id="PF02558"/>
    </source>
</evidence>
<dbReference type="PANTHER" id="PTHR21708">
    <property type="entry name" value="PROBABLE 2-DEHYDROPANTOATE 2-REDUCTASE"/>
    <property type="match status" value="1"/>
</dbReference>
<proteinExistence type="predicted"/>
<dbReference type="InterPro" id="IPR013328">
    <property type="entry name" value="6PGD_dom2"/>
</dbReference>
<accession>A0ABN1NDT0</accession>
<evidence type="ECO:0000313" key="3">
    <source>
        <dbReference type="EMBL" id="GAA0903518.1"/>
    </source>
</evidence>
<dbReference type="SUPFAM" id="SSF48179">
    <property type="entry name" value="6-phosphogluconate dehydrogenase C-terminal domain-like"/>
    <property type="match status" value="1"/>
</dbReference>
<protein>
    <submittedName>
        <fullName evidence="3">2-dehydropantoate 2-reductase N-terminal domain-containing protein</fullName>
    </submittedName>
</protein>
<dbReference type="PANTHER" id="PTHR21708:SF26">
    <property type="entry name" value="2-DEHYDROPANTOATE 2-REDUCTASE"/>
    <property type="match status" value="1"/>
</dbReference>
<gene>
    <name evidence="3" type="ORF">GCM10009559_71100</name>
</gene>
<name>A0ABN1NDT0_9PSEU</name>
<dbReference type="InterPro" id="IPR008927">
    <property type="entry name" value="6-PGluconate_DH-like_C_sf"/>
</dbReference>
<dbReference type="RefSeq" id="WP_343946180.1">
    <property type="nucleotide sequence ID" value="NZ_BAAAHP010000252.1"/>
</dbReference>